<organism evidence="1 2">
    <name type="scientific">Araneus ventricosus</name>
    <name type="common">Orbweaver spider</name>
    <name type="synonym">Epeira ventricosa</name>
    <dbReference type="NCBI Taxonomy" id="182803"/>
    <lineage>
        <taxon>Eukaryota</taxon>
        <taxon>Metazoa</taxon>
        <taxon>Ecdysozoa</taxon>
        <taxon>Arthropoda</taxon>
        <taxon>Chelicerata</taxon>
        <taxon>Arachnida</taxon>
        <taxon>Araneae</taxon>
        <taxon>Araneomorphae</taxon>
        <taxon>Entelegynae</taxon>
        <taxon>Araneoidea</taxon>
        <taxon>Araneidae</taxon>
        <taxon>Araneus</taxon>
    </lineage>
</organism>
<dbReference type="Gene3D" id="3.30.420.10">
    <property type="entry name" value="Ribonuclease H-like superfamily/Ribonuclease H"/>
    <property type="match status" value="1"/>
</dbReference>
<gene>
    <name evidence="1" type="ORF">AVEN_267543_1</name>
</gene>
<dbReference type="EMBL" id="BGPR01033979">
    <property type="protein sequence ID" value="GBO08124.1"/>
    <property type="molecule type" value="Genomic_DNA"/>
</dbReference>
<name>A0A4Y2U7V0_ARAVE</name>
<reference evidence="1 2" key="1">
    <citation type="journal article" date="2019" name="Sci. Rep.">
        <title>Orb-weaving spider Araneus ventricosus genome elucidates the spidroin gene catalogue.</title>
        <authorList>
            <person name="Kono N."/>
            <person name="Nakamura H."/>
            <person name="Ohtoshi R."/>
            <person name="Moran D.A.P."/>
            <person name="Shinohara A."/>
            <person name="Yoshida Y."/>
            <person name="Fujiwara M."/>
            <person name="Mori M."/>
            <person name="Tomita M."/>
            <person name="Arakawa K."/>
        </authorList>
    </citation>
    <scope>NUCLEOTIDE SEQUENCE [LARGE SCALE GENOMIC DNA]</scope>
</reference>
<accession>A0A4Y2U7V0</accession>
<dbReference type="PANTHER" id="PTHR46060:SF3">
    <property type="entry name" value="PROTEIN GVQW3"/>
    <property type="match status" value="1"/>
</dbReference>
<evidence type="ECO:0008006" key="3">
    <source>
        <dbReference type="Google" id="ProtNLM"/>
    </source>
</evidence>
<dbReference type="OrthoDB" id="6568111at2759"/>
<dbReference type="InterPro" id="IPR052709">
    <property type="entry name" value="Transposase-MT_Hybrid"/>
</dbReference>
<comment type="caution">
    <text evidence="1">The sequence shown here is derived from an EMBL/GenBank/DDBJ whole genome shotgun (WGS) entry which is preliminary data.</text>
</comment>
<dbReference type="InterPro" id="IPR036397">
    <property type="entry name" value="RNaseH_sf"/>
</dbReference>
<evidence type="ECO:0000313" key="1">
    <source>
        <dbReference type="EMBL" id="GBO08124.1"/>
    </source>
</evidence>
<protein>
    <recommendedName>
        <fullName evidence="3">Histone-lysine N-methyltransferase SETMAR</fullName>
    </recommendedName>
</protein>
<sequence>MAGGLEKWSHLEMRAVIRFLCAKNVSVSEGPPRKCPDMLSDGIILLHDNARLHTARKTQELLQKFTREVWSHSLNSPDLAPNLVSKRLSGARFSSDTGMKTAAENWLAGEVRHFYEARLKKLVWRSDKCIDLVIM</sequence>
<keyword evidence="2" id="KW-1185">Reference proteome</keyword>
<dbReference type="Proteomes" id="UP000499080">
    <property type="component" value="Unassembled WGS sequence"/>
</dbReference>
<dbReference type="AlphaFoldDB" id="A0A4Y2U7V0"/>
<dbReference type="PANTHER" id="PTHR46060">
    <property type="entry name" value="MARINER MOS1 TRANSPOSASE-LIKE PROTEIN"/>
    <property type="match status" value="1"/>
</dbReference>
<evidence type="ECO:0000313" key="2">
    <source>
        <dbReference type="Proteomes" id="UP000499080"/>
    </source>
</evidence>
<dbReference type="GO" id="GO:0003676">
    <property type="term" value="F:nucleic acid binding"/>
    <property type="evidence" value="ECO:0007669"/>
    <property type="project" value="InterPro"/>
</dbReference>
<proteinExistence type="predicted"/>